<feature type="compositionally biased region" description="Basic and acidic residues" evidence="1">
    <location>
        <begin position="430"/>
        <end position="452"/>
    </location>
</feature>
<feature type="compositionally biased region" description="Low complexity" evidence="1">
    <location>
        <begin position="300"/>
        <end position="319"/>
    </location>
</feature>
<feature type="region of interest" description="Disordered" evidence="1">
    <location>
        <begin position="156"/>
        <end position="223"/>
    </location>
</feature>
<feature type="compositionally biased region" description="Polar residues" evidence="1">
    <location>
        <begin position="1"/>
        <end position="10"/>
    </location>
</feature>
<dbReference type="EMBL" id="JBBJBU010000008">
    <property type="protein sequence ID" value="KAK7204381.1"/>
    <property type="molecule type" value="Genomic_DNA"/>
</dbReference>
<feature type="compositionally biased region" description="Polar residues" evidence="1">
    <location>
        <begin position="562"/>
        <end position="572"/>
    </location>
</feature>
<organism evidence="2 3">
    <name type="scientific">Myxozyma melibiosi</name>
    <dbReference type="NCBI Taxonomy" id="54550"/>
    <lineage>
        <taxon>Eukaryota</taxon>
        <taxon>Fungi</taxon>
        <taxon>Dikarya</taxon>
        <taxon>Ascomycota</taxon>
        <taxon>Saccharomycotina</taxon>
        <taxon>Lipomycetes</taxon>
        <taxon>Lipomycetales</taxon>
        <taxon>Lipomycetaceae</taxon>
        <taxon>Myxozyma</taxon>
    </lineage>
</organism>
<feature type="region of interest" description="Disordered" evidence="1">
    <location>
        <begin position="1"/>
        <end position="55"/>
    </location>
</feature>
<accession>A0ABR1F3F8</accession>
<feature type="region of interest" description="Disordered" evidence="1">
    <location>
        <begin position="485"/>
        <end position="572"/>
    </location>
</feature>
<feature type="compositionally biased region" description="Acidic residues" evidence="1">
    <location>
        <begin position="485"/>
        <end position="531"/>
    </location>
</feature>
<feature type="region of interest" description="Disordered" evidence="1">
    <location>
        <begin position="265"/>
        <end position="346"/>
    </location>
</feature>
<feature type="compositionally biased region" description="Basic and acidic residues" evidence="1">
    <location>
        <begin position="550"/>
        <end position="561"/>
    </location>
</feature>
<proteinExistence type="predicted"/>
<comment type="caution">
    <text evidence="2">The sequence shown here is derived from an EMBL/GenBank/DDBJ whole genome shotgun (WGS) entry which is preliminary data.</text>
</comment>
<feature type="compositionally biased region" description="Polar residues" evidence="1">
    <location>
        <begin position="283"/>
        <end position="299"/>
    </location>
</feature>
<dbReference type="PANTHER" id="PTHR36100:SF1">
    <property type="entry name" value="BUD SITE SELECTION PROTEIN 4"/>
    <property type="match status" value="1"/>
</dbReference>
<dbReference type="PANTHER" id="PTHR36100">
    <property type="entry name" value="BUD SITE SELECTION PROTEIN 4"/>
    <property type="match status" value="1"/>
</dbReference>
<feature type="region of interest" description="Disordered" evidence="1">
    <location>
        <begin position="386"/>
        <end position="405"/>
    </location>
</feature>
<dbReference type="GeneID" id="90036662"/>
<feature type="compositionally biased region" description="Polar residues" evidence="1">
    <location>
        <begin position="40"/>
        <end position="52"/>
    </location>
</feature>
<feature type="compositionally biased region" description="Low complexity" evidence="1">
    <location>
        <begin position="156"/>
        <end position="169"/>
    </location>
</feature>
<evidence type="ECO:0000313" key="3">
    <source>
        <dbReference type="Proteomes" id="UP001498771"/>
    </source>
</evidence>
<gene>
    <name evidence="2" type="ORF">BZA70DRAFT_268228</name>
</gene>
<dbReference type="Proteomes" id="UP001498771">
    <property type="component" value="Unassembled WGS sequence"/>
</dbReference>
<evidence type="ECO:0000313" key="2">
    <source>
        <dbReference type="EMBL" id="KAK7204381.1"/>
    </source>
</evidence>
<reference evidence="2 3" key="1">
    <citation type="submission" date="2024-03" db="EMBL/GenBank/DDBJ databases">
        <title>Genome-scale model development and genomic sequencing of the oleaginous clade Lipomyces.</title>
        <authorList>
            <consortium name="Lawrence Berkeley National Laboratory"/>
            <person name="Czajka J.J."/>
            <person name="Han Y."/>
            <person name="Kim J."/>
            <person name="Mondo S.J."/>
            <person name="Hofstad B.A."/>
            <person name="Robles A."/>
            <person name="Haridas S."/>
            <person name="Riley R."/>
            <person name="LaButti K."/>
            <person name="Pangilinan J."/>
            <person name="Andreopoulos W."/>
            <person name="Lipzen A."/>
            <person name="Yan J."/>
            <person name="Wang M."/>
            <person name="Ng V."/>
            <person name="Grigoriev I.V."/>
            <person name="Spatafora J.W."/>
            <person name="Magnuson J.K."/>
            <person name="Baker S.E."/>
            <person name="Pomraning K.R."/>
        </authorList>
    </citation>
    <scope>NUCLEOTIDE SEQUENCE [LARGE SCALE GENOMIC DNA]</scope>
    <source>
        <strain evidence="2 3">Phaff 52-87</strain>
    </source>
</reference>
<name>A0ABR1F3F8_9ASCO</name>
<dbReference type="InterPro" id="IPR052007">
    <property type="entry name" value="Bud4"/>
</dbReference>
<dbReference type="RefSeq" id="XP_064767414.1">
    <property type="nucleotide sequence ID" value="XM_064911150.1"/>
</dbReference>
<protein>
    <submittedName>
        <fullName evidence="2">Uncharacterized protein</fullName>
    </submittedName>
</protein>
<keyword evidence="3" id="KW-1185">Reference proteome</keyword>
<feature type="compositionally biased region" description="Basic and acidic residues" evidence="1">
    <location>
        <begin position="185"/>
        <end position="194"/>
    </location>
</feature>
<evidence type="ECO:0000256" key="1">
    <source>
        <dbReference type="SAM" id="MobiDB-lite"/>
    </source>
</evidence>
<feature type="region of interest" description="Disordered" evidence="1">
    <location>
        <begin position="426"/>
        <end position="467"/>
    </location>
</feature>
<sequence>MASNSHSTPTFGPHVTHVNGQPLTPTKGLTRRVSNPLAEVQSTDSRRNSPSTADHRRALQQLDGKVGITNSNNNNENSHIVSDVALDKPNFQMPTQVHIPEIEIAAPAESRPDLSPRTKQLMSFWQEKERNVVKPASSADGSPIISNRIRNSIFLPSPNGGGSAASSPARPLPASPTKPLNFNKTKHDGADIDQPHLQQRESPNVRPLNFEKRSSLMSSSGSLRSKKVTFEMAPPQVLEFEAQPEQAVTSSTLDDASWRREQNLHLPARAAIDRPSSPLAKYDTSSSSPDSNRPQRTSSVRGARPLPAVPVRPTAAAAPKMEAREEPPLRAPQGRTKRNSSMASEYDAMDVLNAYDDSDEEPEMETVAEEEEIEKQEVVQNFSESMQTSAAVENDSVVSDEERDEVVESIVPADVLSFISYDEEVTADTSAEHENEQIVEERAAPVEVEREATSSGEFSLQEEPITNLDSQLASLEVRETIQDEMVSDEQLETLEKEEEIVVPNDEEKEETSEPVEVPVVDDEWSDDETTDDADHGEDILENALNNFKSPPRDEMKAESEVKQTMTKSTSTGSFMELPFEADEKESTLGFDEYLNSNSFLSRDWSQNDLSLEGYDSAEFDTAVLLDLPKGRASAVQTIKSASGARTRPSMTPGDIHTLTSEVRKASGGSGQQRFFNLPDYVDELPGSPSRRRQLLDLDFGEDDSFDLEKEFDQVVEVQKRGYLMRQNTRVVYARAISDFPDESPMAQRLLMIPGRGGAEPMTERNTQPQEAETPVKKTRNVPLVAPAVAPHPPAKTERDARVKAQSMLIDDEKVATTAPSSAAQSSKAMYVVPADLEAILSDPAEQVDPADRGRLFVKVLALKDMKLPESGDDSQMFFTLTLDNGIHCNAAIYQEFELIASEDLEFILTLKVKVNHPTAPTSRSPSPTKKNGKFGFDKLFASSKRRFAPQSESLSDSVRSSGELSRRSDAVEKYLGADGSFARSYISLQEIENEVRMTSKILEIPCYNEWTKPGHDASKPRRAQKDAQAPYPVGKIVLQLLFFEKLYRSQEVPRSLNACLRLLNGQQQQQ</sequence>